<sequence>MYPLNQGVLNLGFAKPPGVHKISRVGGRATVFTLASIISKAANGRTGPACIHDPPTNNHGCHFVRSRASGGTAWVNQARARLGRLPPDHASHAANGFPHLAHCTLTPCYNTFHPY</sequence>
<accession>A0A5B7DRY3</accession>
<dbReference type="EMBL" id="VSRR010001247">
    <property type="protein sequence ID" value="MPC23753.1"/>
    <property type="molecule type" value="Genomic_DNA"/>
</dbReference>
<evidence type="ECO:0000313" key="1">
    <source>
        <dbReference type="EMBL" id="MPC23753.1"/>
    </source>
</evidence>
<gene>
    <name evidence="1" type="ORF">E2C01_016815</name>
</gene>
<dbReference type="Proteomes" id="UP000324222">
    <property type="component" value="Unassembled WGS sequence"/>
</dbReference>
<keyword evidence="2" id="KW-1185">Reference proteome</keyword>
<proteinExistence type="predicted"/>
<comment type="caution">
    <text evidence="1">The sequence shown here is derived from an EMBL/GenBank/DDBJ whole genome shotgun (WGS) entry which is preliminary data.</text>
</comment>
<protein>
    <submittedName>
        <fullName evidence="1">Uncharacterized protein</fullName>
    </submittedName>
</protein>
<evidence type="ECO:0000313" key="2">
    <source>
        <dbReference type="Proteomes" id="UP000324222"/>
    </source>
</evidence>
<reference evidence="1 2" key="1">
    <citation type="submission" date="2019-05" db="EMBL/GenBank/DDBJ databases">
        <title>Another draft genome of Portunus trituberculatus and its Hox gene families provides insights of decapod evolution.</title>
        <authorList>
            <person name="Jeong J.-H."/>
            <person name="Song I."/>
            <person name="Kim S."/>
            <person name="Choi T."/>
            <person name="Kim D."/>
            <person name="Ryu S."/>
            <person name="Kim W."/>
        </authorList>
    </citation>
    <scope>NUCLEOTIDE SEQUENCE [LARGE SCALE GENOMIC DNA]</scope>
    <source>
        <tissue evidence="1">Muscle</tissue>
    </source>
</reference>
<organism evidence="1 2">
    <name type="scientific">Portunus trituberculatus</name>
    <name type="common">Swimming crab</name>
    <name type="synonym">Neptunus trituberculatus</name>
    <dbReference type="NCBI Taxonomy" id="210409"/>
    <lineage>
        <taxon>Eukaryota</taxon>
        <taxon>Metazoa</taxon>
        <taxon>Ecdysozoa</taxon>
        <taxon>Arthropoda</taxon>
        <taxon>Crustacea</taxon>
        <taxon>Multicrustacea</taxon>
        <taxon>Malacostraca</taxon>
        <taxon>Eumalacostraca</taxon>
        <taxon>Eucarida</taxon>
        <taxon>Decapoda</taxon>
        <taxon>Pleocyemata</taxon>
        <taxon>Brachyura</taxon>
        <taxon>Eubrachyura</taxon>
        <taxon>Portunoidea</taxon>
        <taxon>Portunidae</taxon>
        <taxon>Portuninae</taxon>
        <taxon>Portunus</taxon>
    </lineage>
</organism>
<name>A0A5B7DRY3_PORTR</name>
<dbReference type="AlphaFoldDB" id="A0A5B7DRY3"/>